<dbReference type="EMBL" id="UOGH01000075">
    <property type="protein sequence ID" value="VAX28063.1"/>
    <property type="molecule type" value="Genomic_DNA"/>
</dbReference>
<dbReference type="PANTHER" id="PTHR42848">
    <property type="match status" value="1"/>
</dbReference>
<dbReference type="NCBIfam" id="TIGR00635">
    <property type="entry name" value="ruvB"/>
    <property type="match status" value="1"/>
</dbReference>
<evidence type="ECO:0000256" key="1">
    <source>
        <dbReference type="ARBA" id="ARBA00022490"/>
    </source>
</evidence>
<organism evidence="10">
    <name type="scientific">hydrothermal vent metagenome</name>
    <dbReference type="NCBI Taxonomy" id="652676"/>
    <lineage>
        <taxon>unclassified sequences</taxon>
        <taxon>metagenomes</taxon>
        <taxon>ecological metagenomes</taxon>
    </lineage>
</organism>
<evidence type="ECO:0000256" key="2">
    <source>
        <dbReference type="ARBA" id="ARBA00022741"/>
    </source>
</evidence>
<dbReference type="InterPro" id="IPR036388">
    <property type="entry name" value="WH-like_DNA-bd_sf"/>
</dbReference>
<evidence type="ECO:0000259" key="9">
    <source>
        <dbReference type="SMART" id="SM00382"/>
    </source>
</evidence>
<keyword evidence="8" id="KW-0234">DNA repair</keyword>
<dbReference type="HAMAP" id="MF_00016">
    <property type="entry name" value="DNA_HJ_migration_RuvB"/>
    <property type="match status" value="1"/>
</dbReference>
<dbReference type="SUPFAM" id="SSF52540">
    <property type="entry name" value="P-loop containing nucleoside triphosphate hydrolases"/>
    <property type="match status" value="1"/>
</dbReference>
<gene>
    <name evidence="10" type="ORF">MNBD_NITROSPIRAE02-1086</name>
</gene>
<keyword evidence="3" id="KW-0227">DNA damage</keyword>
<keyword evidence="4 10" id="KW-0378">Hydrolase</keyword>
<dbReference type="Gene3D" id="1.10.8.60">
    <property type="match status" value="1"/>
</dbReference>
<feature type="domain" description="AAA+ ATPase" evidence="9">
    <location>
        <begin position="34"/>
        <end position="165"/>
    </location>
</feature>
<keyword evidence="2" id="KW-0547">Nucleotide-binding</keyword>
<dbReference type="Pfam" id="PF17864">
    <property type="entry name" value="AAA_lid_4"/>
    <property type="match status" value="1"/>
</dbReference>
<dbReference type="SMART" id="SM00382">
    <property type="entry name" value="AAA"/>
    <property type="match status" value="1"/>
</dbReference>
<dbReference type="GO" id="GO:0006281">
    <property type="term" value="P:DNA repair"/>
    <property type="evidence" value="ECO:0007669"/>
    <property type="project" value="UniProtKB-KW"/>
</dbReference>
<keyword evidence="5" id="KW-0067">ATP-binding</keyword>
<dbReference type="GO" id="GO:0005524">
    <property type="term" value="F:ATP binding"/>
    <property type="evidence" value="ECO:0007669"/>
    <property type="project" value="UniProtKB-KW"/>
</dbReference>
<dbReference type="Gene3D" id="3.40.50.300">
    <property type="entry name" value="P-loop containing nucleotide triphosphate hydrolases"/>
    <property type="match status" value="1"/>
</dbReference>
<keyword evidence="10" id="KW-0347">Helicase</keyword>
<dbReference type="InterPro" id="IPR008824">
    <property type="entry name" value="RuvB-like_N"/>
</dbReference>
<dbReference type="GO" id="GO:0009378">
    <property type="term" value="F:four-way junction helicase activity"/>
    <property type="evidence" value="ECO:0007669"/>
    <property type="project" value="InterPro"/>
</dbReference>
<accession>A0A3B1CTX6</accession>
<dbReference type="NCBIfam" id="NF000868">
    <property type="entry name" value="PRK00080.1"/>
    <property type="match status" value="1"/>
</dbReference>
<sequence>MTLRPRSFEEFIGQERLKDNLRVYIQAARHRGEALDHVLFYGPPGLGKTTLAHIISNELGVSIKTTSGPVLERQGDLAAILTNLSDQDILFIDEIHRMPRIVEEVLYPAMEDFHLDIIIGQGPNARSLKVNLPHFTLVGATTRTGLLTFPLRDRFGVIVRLEYYRPEELVRVVKRSSAILDVHIAEDAAFEVARRSRGTPRIANRLLRRVRDFAQVKGDGTIGIEIARYALEAMDVDDRGLDDMDRKLLLTIIEKYAGGPVGVDTLAASVREDKETIEDVYEPFLLQEGFIERTPRGRLATRGAYEHLKINVPNRLF</sequence>
<dbReference type="InterPro" id="IPR036390">
    <property type="entry name" value="WH_DNA-bd_sf"/>
</dbReference>
<dbReference type="AlphaFoldDB" id="A0A3B1CTX6"/>
<dbReference type="GO" id="GO:0006310">
    <property type="term" value="P:DNA recombination"/>
    <property type="evidence" value="ECO:0007669"/>
    <property type="project" value="UniProtKB-KW"/>
</dbReference>
<reference evidence="10" key="1">
    <citation type="submission" date="2018-06" db="EMBL/GenBank/DDBJ databases">
        <authorList>
            <person name="Zhirakovskaya E."/>
        </authorList>
    </citation>
    <scope>NUCLEOTIDE SEQUENCE</scope>
</reference>
<evidence type="ECO:0000256" key="4">
    <source>
        <dbReference type="ARBA" id="ARBA00022801"/>
    </source>
</evidence>
<evidence type="ECO:0000256" key="7">
    <source>
        <dbReference type="ARBA" id="ARBA00023172"/>
    </source>
</evidence>
<evidence type="ECO:0000256" key="3">
    <source>
        <dbReference type="ARBA" id="ARBA00022763"/>
    </source>
</evidence>
<dbReference type="InterPro" id="IPR027417">
    <property type="entry name" value="P-loop_NTPase"/>
</dbReference>
<keyword evidence="6" id="KW-0238">DNA-binding</keyword>
<dbReference type="InterPro" id="IPR003593">
    <property type="entry name" value="AAA+_ATPase"/>
</dbReference>
<dbReference type="Pfam" id="PF05491">
    <property type="entry name" value="WHD_RuvB"/>
    <property type="match status" value="1"/>
</dbReference>
<protein>
    <submittedName>
        <fullName evidence="10">Holliday junction ATP-dependent DNA helicase RuvB</fullName>
        <ecNumber evidence="10">3.6.4.12</ecNumber>
    </submittedName>
</protein>
<keyword evidence="7" id="KW-0233">DNA recombination</keyword>
<evidence type="ECO:0000256" key="5">
    <source>
        <dbReference type="ARBA" id="ARBA00022840"/>
    </source>
</evidence>
<dbReference type="CDD" id="cd00009">
    <property type="entry name" value="AAA"/>
    <property type="match status" value="1"/>
</dbReference>
<dbReference type="PANTHER" id="PTHR42848:SF1">
    <property type="entry name" value="HOLLIDAY JUNCTION BRANCH MIGRATION COMPLEX SUBUNIT RUVB"/>
    <property type="match status" value="1"/>
</dbReference>
<dbReference type="InterPro" id="IPR004605">
    <property type="entry name" value="DNA_helicase_Holl-junc_RuvB"/>
</dbReference>
<dbReference type="InterPro" id="IPR008823">
    <property type="entry name" value="RuvB_wg_C"/>
</dbReference>
<dbReference type="InterPro" id="IPR041445">
    <property type="entry name" value="AAA_lid_4"/>
</dbReference>
<dbReference type="Gene3D" id="1.10.10.10">
    <property type="entry name" value="Winged helix-like DNA-binding domain superfamily/Winged helix DNA-binding domain"/>
    <property type="match status" value="1"/>
</dbReference>
<dbReference type="SUPFAM" id="SSF46785">
    <property type="entry name" value="Winged helix' DNA-binding domain"/>
    <property type="match status" value="1"/>
</dbReference>
<dbReference type="GO" id="GO:0016787">
    <property type="term" value="F:hydrolase activity"/>
    <property type="evidence" value="ECO:0007669"/>
    <property type="project" value="UniProtKB-KW"/>
</dbReference>
<name>A0A3B1CTX6_9ZZZZ</name>
<keyword evidence="1" id="KW-0963">Cytoplasm</keyword>
<dbReference type="EC" id="3.6.4.12" evidence="10"/>
<evidence type="ECO:0000313" key="10">
    <source>
        <dbReference type="EMBL" id="VAX28063.1"/>
    </source>
</evidence>
<dbReference type="Pfam" id="PF05496">
    <property type="entry name" value="RuvB_N"/>
    <property type="match status" value="1"/>
</dbReference>
<evidence type="ECO:0000256" key="8">
    <source>
        <dbReference type="ARBA" id="ARBA00023204"/>
    </source>
</evidence>
<evidence type="ECO:0000256" key="6">
    <source>
        <dbReference type="ARBA" id="ARBA00023125"/>
    </source>
</evidence>
<proteinExistence type="inferred from homology"/>
<dbReference type="GO" id="GO:0003677">
    <property type="term" value="F:DNA binding"/>
    <property type="evidence" value="ECO:0007669"/>
    <property type="project" value="UniProtKB-KW"/>
</dbReference>